<keyword evidence="1" id="KW-0812">Transmembrane</keyword>
<feature type="transmembrane region" description="Helical" evidence="1">
    <location>
        <begin position="41"/>
        <end position="61"/>
    </location>
</feature>
<keyword evidence="1" id="KW-1133">Transmembrane helix</keyword>
<dbReference type="Gene3D" id="3.60.10.10">
    <property type="entry name" value="Endonuclease/exonuclease/phosphatase"/>
    <property type="match status" value="1"/>
</dbReference>
<accession>A0A261F0E4</accession>
<reference evidence="3 4" key="1">
    <citation type="journal article" date="2017" name="BMC Genomics">
        <title>Comparative genomic and phylogenomic analyses of the Bifidobacteriaceae family.</title>
        <authorList>
            <person name="Lugli G.A."/>
            <person name="Milani C."/>
            <person name="Turroni F."/>
            <person name="Duranti S."/>
            <person name="Mancabelli L."/>
            <person name="Mangifesta M."/>
            <person name="Ferrario C."/>
            <person name="Modesto M."/>
            <person name="Mattarelli P."/>
            <person name="Jiri K."/>
            <person name="van Sinderen D."/>
            <person name="Ventura M."/>
        </authorList>
    </citation>
    <scope>NUCLEOTIDE SEQUENCE [LARGE SCALE GENOMIC DNA]</scope>
    <source>
        <strain evidence="3 4">DSM 24742</strain>
    </source>
</reference>
<keyword evidence="3" id="KW-0540">Nuclease</keyword>
<evidence type="ECO:0000313" key="3">
    <source>
        <dbReference type="EMBL" id="OZG52604.1"/>
    </source>
</evidence>
<evidence type="ECO:0000313" key="4">
    <source>
        <dbReference type="Proteomes" id="UP000216725"/>
    </source>
</evidence>
<organism evidence="3 4">
    <name type="scientific">Pseudoscardovia radai</name>
    <dbReference type="NCBI Taxonomy" id="987066"/>
    <lineage>
        <taxon>Bacteria</taxon>
        <taxon>Bacillati</taxon>
        <taxon>Actinomycetota</taxon>
        <taxon>Actinomycetes</taxon>
        <taxon>Bifidobacteriales</taxon>
        <taxon>Bifidobacteriaceae</taxon>
        <taxon>Pseudoscardovia</taxon>
    </lineage>
</organism>
<dbReference type="RefSeq" id="WP_094660135.1">
    <property type="nucleotide sequence ID" value="NZ_MWWR01000003.1"/>
</dbReference>
<dbReference type="Proteomes" id="UP000216725">
    <property type="component" value="Unassembled WGS sequence"/>
</dbReference>
<feature type="transmembrane region" description="Helical" evidence="1">
    <location>
        <begin position="12"/>
        <end position="29"/>
    </location>
</feature>
<keyword evidence="3" id="KW-0255">Endonuclease</keyword>
<gene>
    <name evidence="3" type="ORF">PSRA_0336</name>
</gene>
<keyword evidence="1" id="KW-0472">Membrane</keyword>
<evidence type="ECO:0000259" key="2">
    <source>
        <dbReference type="Pfam" id="PF03372"/>
    </source>
</evidence>
<keyword evidence="4" id="KW-1185">Reference proteome</keyword>
<proteinExistence type="predicted"/>
<dbReference type="EMBL" id="MWWR01000003">
    <property type="protein sequence ID" value="OZG52604.1"/>
    <property type="molecule type" value="Genomic_DNA"/>
</dbReference>
<evidence type="ECO:0000256" key="1">
    <source>
        <dbReference type="SAM" id="Phobius"/>
    </source>
</evidence>
<dbReference type="GO" id="GO:0004519">
    <property type="term" value="F:endonuclease activity"/>
    <property type="evidence" value="ECO:0007669"/>
    <property type="project" value="UniProtKB-KW"/>
</dbReference>
<feature type="domain" description="Endonuclease/exonuclease/phosphatase" evidence="2">
    <location>
        <begin position="120"/>
        <end position="334"/>
    </location>
</feature>
<name>A0A261F0E4_9BIFI</name>
<comment type="caution">
    <text evidence="3">The sequence shown here is derived from an EMBL/GenBank/DDBJ whole genome shotgun (WGS) entry which is preliminary data.</text>
</comment>
<keyword evidence="3" id="KW-0378">Hydrolase</keyword>
<dbReference type="SUPFAM" id="SSF56219">
    <property type="entry name" value="DNase I-like"/>
    <property type="match status" value="1"/>
</dbReference>
<dbReference type="OrthoDB" id="2340043at2"/>
<sequence>MASRNTGLKITLGVLCALCLLFTLSWWMPYSWETVPFMADIGALAPWTLVLIIITFAIAAYSRRGITCIVMSLCLVLQGVAIFPYFGHADTELSPATREIMADMSTDKVANPNDRCARIMTLNVGQGRADVHEIVQTVSEKRIEVLALQETTESFITELESAGIESYLPNHIESDSSSGTMNAIYTMASLGDPSPTSIDSSASDFPAATVTFAGSGKSSRIRFICVHTTSPKSGSFSQWGRALDEISEWSAQHASDGTAYVLLGDFNATSSQKHSQRILNPGFRDAARVTKSGMQFTWPVNGPLPSLAAIDHILVNSGVHVGDATTVKIKGTDHKAVLAVVEPSDIDGSK</sequence>
<dbReference type="Pfam" id="PF03372">
    <property type="entry name" value="Exo_endo_phos"/>
    <property type="match status" value="1"/>
</dbReference>
<dbReference type="InterPro" id="IPR036691">
    <property type="entry name" value="Endo/exonu/phosph_ase_sf"/>
</dbReference>
<dbReference type="AlphaFoldDB" id="A0A261F0E4"/>
<feature type="transmembrane region" description="Helical" evidence="1">
    <location>
        <begin position="68"/>
        <end position="87"/>
    </location>
</feature>
<dbReference type="InterPro" id="IPR005135">
    <property type="entry name" value="Endo/exonuclease/phosphatase"/>
</dbReference>
<protein>
    <submittedName>
        <fullName evidence="3">Endonuclease</fullName>
    </submittedName>
</protein>